<feature type="transmembrane region" description="Helical" evidence="12">
    <location>
        <begin position="680"/>
        <end position="703"/>
    </location>
</feature>
<feature type="transmembrane region" description="Helical" evidence="12">
    <location>
        <begin position="893"/>
        <end position="918"/>
    </location>
</feature>
<evidence type="ECO:0000313" key="15">
    <source>
        <dbReference type="Proteomes" id="UP000019132"/>
    </source>
</evidence>
<proteinExistence type="inferred from homology"/>
<evidence type="ECO:0000256" key="6">
    <source>
        <dbReference type="ARBA" id="ARBA00022679"/>
    </source>
</evidence>
<name>K3W6H4_GLOUD</name>
<dbReference type="PANTHER" id="PTHR12250:SF0">
    <property type="entry name" value="GPI ETHANOLAMINE PHOSPHATE TRANSFERASE 1"/>
    <property type="match status" value="1"/>
</dbReference>
<dbReference type="InterPro" id="IPR017850">
    <property type="entry name" value="Alkaline_phosphatase_core_sf"/>
</dbReference>
<dbReference type="VEuPathDB" id="FungiDB:PYU1_G000565"/>
<dbReference type="Proteomes" id="UP000019132">
    <property type="component" value="Unassembled WGS sequence"/>
</dbReference>
<comment type="similarity">
    <text evidence="3 12">Belongs to the PIGG/PIGN/PIGO family. PIGN subfamily.</text>
</comment>
<feature type="transmembrane region" description="Helical" evidence="12">
    <location>
        <begin position="817"/>
        <end position="835"/>
    </location>
</feature>
<dbReference type="eggNOG" id="KOG2124">
    <property type="taxonomic scope" value="Eukaryota"/>
</dbReference>
<dbReference type="AlphaFoldDB" id="K3W6H4"/>
<evidence type="ECO:0000313" key="14">
    <source>
        <dbReference type="EnsemblProtists" id="PYU1_T000565"/>
    </source>
</evidence>
<evidence type="ECO:0000256" key="5">
    <source>
        <dbReference type="ARBA" id="ARBA00022502"/>
    </source>
</evidence>
<keyword evidence="11" id="KW-0325">Glycoprotein</keyword>
<dbReference type="HOGENOM" id="CLU_007676_0_0_1"/>
<evidence type="ECO:0000256" key="8">
    <source>
        <dbReference type="ARBA" id="ARBA00022824"/>
    </source>
</evidence>
<feature type="transmembrane region" description="Helical" evidence="12">
    <location>
        <begin position="617"/>
        <end position="636"/>
    </location>
</feature>
<dbReference type="GO" id="GO:0051377">
    <property type="term" value="F:mannose-ethanolamine phosphotransferase activity"/>
    <property type="evidence" value="ECO:0007669"/>
    <property type="project" value="UniProtKB-UniRule"/>
</dbReference>
<reference evidence="15" key="2">
    <citation type="submission" date="2010-04" db="EMBL/GenBank/DDBJ databases">
        <authorList>
            <person name="Buell R."/>
            <person name="Hamilton J."/>
            <person name="Hostetler J."/>
        </authorList>
    </citation>
    <scope>NUCLEOTIDE SEQUENCE [LARGE SCALE GENOMIC DNA]</scope>
    <source>
        <strain evidence="15">DAOM:BR144</strain>
    </source>
</reference>
<feature type="transmembrane region" description="Helical" evidence="12">
    <location>
        <begin position="930"/>
        <end position="949"/>
    </location>
</feature>
<keyword evidence="7 12" id="KW-0812">Transmembrane</keyword>
<dbReference type="InterPro" id="IPR017852">
    <property type="entry name" value="GPI_EtnP_transferase_1_C"/>
</dbReference>
<dbReference type="STRING" id="431595.K3W6H4"/>
<feature type="transmembrane region" description="Helical" evidence="12">
    <location>
        <begin position="657"/>
        <end position="674"/>
    </location>
</feature>
<dbReference type="CDD" id="cd16020">
    <property type="entry name" value="GPI_EPT_1"/>
    <property type="match status" value="1"/>
</dbReference>
<evidence type="ECO:0000256" key="1">
    <source>
        <dbReference type="ARBA" id="ARBA00004477"/>
    </source>
</evidence>
<feature type="transmembrane region" description="Helical" evidence="12">
    <location>
        <begin position="855"/>
        <end position="873"/>
    </location>
</feature>
<keyword evidence="8 12" id="KW-0256">Endoplasmic reticulum</keyword>
<evidence type="ECO:0000256" key="11">
    <source>
        <dbReference type="ARBA" id="ARBA00023180"/>
    </source>
</evidence>
<evidence type="ECO:0000259" key="13">
    <source>
        <dbReference type="Pfam" id="PF04987"/>
    </source>
</evidence>
<evidence type="ECO:0000256" key="9">
    <source>
        <dbReference type="ARBA" id="ARBA00022989"/>
    </source>
</evidence>
<feature type="domain" description="GPI ethanolamine phosphate transferase 1 C-terminal" evidence="13">
    <location>
        <begin position="481"/>
        <end position="954"/>
    </location>
</feature>
<keyword evidence="15" id="KW-1185">Reference proteome</keyword>
<keyword evidence="5 12" id="KW-0337">GPI-anchor biosynthesis</keyword>
<dbReference type="Pfam" id="PF04987">
    <property type="entry name" value="PigN"/>
    <property type="match status" value="1"/>
</dbReference>
<dbReference type="PANTHER" id="PTHR12250">
    <property type="entry name" value="PHOSPHATIDYLINOSITOL GLYCAN, CLASS N"/>
    <property type="match status" value="1"/>
</dbReference>
<keyword evidence="6 12" id="KW-0808">Transferase</keyword>
<feature type="transmembrane region" description="Helical" evidence="12">
    <location>
        <begin position="961"/>
        <end position="986"/>
    </location>
</feature>
<dbReference type="SUPFAM" id="SSF53649">
    <property type="entry name" value="Alkaline phosphatase-like"/>
    <property type="match status" value="1"/>
</dbReference>
<dbReference type="InterPro" id="IPR002591">
    <property type="entry name" value="Phosphodiest/P_Trfase"/>
</dbReference>
<evidence type="ECO:0000256" key="3">
    <source>
        <dbReference type="ARBA" id="ARBA00008400"/>
    </source>
</evidence>
<feature type="transmembrane region" description="Helical" evidence="12">
    <location>
        <begin position="491"/>
        <end position="515"/>
    </location>
</feature>
<evidence type="ECO:0000256" key="10">
    <source>
        <dbReference type="ARBA" id="ARBA00023136"/>
    </source>
</evidence>
<feature type="transmembrane region" description="Helical" evidence="12">
    <location>
        <begin position="744"/>
        <end position="763"/>
    </location>
</feature>
<dbReference type="Gene3D" id="3.40.720.10">
    <property type="entry name" value="Alkaline Phosphatase, subunit A"/>
    <property type="match status" value="1"/>
</dbReference>
<protein>
    <recommendedName>
        <fullName evidence="4 12">GPI ethanolamine phosphate transferase 1</fullName>
        <ecNumber evidence="12">2.-.-.-</ecNumber>
    </recommendedName>
</protein>
<feature type="transmembrane region" description="Helical" evidence="12">
    <location>
        <begin position="9"/>
        <end position="30"/>
    </location>
</feature>
<accession>K3W6H4</accession>
<evidence type="ECO:0000256" key="2">
    <source>
        <dbReference type="ARBA" id="ARBA00004687"/>
    </source>
</evidence>
<evidence type="ECO:0000256" key="7">
    <source>
        <dbReference type="ARBA" id="ARBA00022692"/>
    </source>
</evidence>
<dbReference type="OMA" id="HIMLTTS"/>
<reference evidence="14" key="3">
    <citation type="submission" date="2015-02" db="UniProtKB">
        <authorList>
            <consortium name="EnsemblProtists"/>
        </authorList>
    </citation>
    <scope>IDENTIFICATION</scope>
    <source>
        <strain evidence="14">DAOM BR144</strain>
    </source>
</reference>
<evidence type="ECO:0000256" key="4">
    <source>
        <dbReference type="ARBA" id="ARBA00020831"/>
    </source>
</evidence>
<keyword evidence="10 12" id="KW-0472">Membrane</keyword>
<dbReference type="GO" id="GO:0006506">
    <property type="term" value="P:GPI anchor biosynthetic process"/>
    <property type="evidence" value="ECO:0007669"/>
    <property type="project" value="UniProtKB-UniPathway"/>
</dbReference>
<dbReference type="Pfam" id="PF01663">
    <property type="entry name" value="Phosphodiest"/>
    <property type="match status" value="1"/>
</dbReference>
<comment type="pathway">
    <text evidence="2 12">Glycolipid biosynthesis; glycosylphosphatidylinositol-anchor biosynthesis.</text>
</comment>
<dbReference type="EnsemblProtists" id="PYU1_T000565">
    <property type="protein sequence ID" value="PYU1_T000565"/>
    <property type="gene ID" value="PYU1_G000565"/>
</dbReference>
<organism evidence="14 15">
    <name type="scientific">Globisporangium ultimum (strain ATCC 200006 / CBS 805.95 / DAOM BR144)</name>
    <name type="common">Pythium ultimum</name>
    <dbReference type="NCBI Taxonomy" id="431595"/>
    <lineage>
        <taxon>Eukaryota</taxon>
        <taxon>Sar</taxon>
        <taxon>Stramenopiles</taxon>
        <taxon>Oomycota</taxon>
        <taxon>Peronosporomycetes</taxon>
        <taxon>Pythiales</taxon>
        <taxon>Pythiaceae</taxon>
        <taxon>Globisporangium</taxon>
    </lineage>
</organism>
<evidence type="ECO:0000256" key="12">
    <source>
        <dbReference type="RuleBase" id="RU367138"/>
    </source>
</evidence>
<feature type="transmembrane region" description="Helical" evidence="12">
    <location>
        <begin position="715"/>
        <end position="732"/>
    </location>
</feature>
<sequence length="1009" mass="112701">MAPSSGRNALLVLGVVFHAIYVLSIFDIYFKSPVVAHIESVRYADHTPASSSLLPPPAKRLVVFVADGCRADKFFEVNATQNPSVQGNDDGNKQEGRVAFLRRMVETQGSWGVSHTRVPTESRPGHVALFAGMYEDVSAVTKGWQDNPVDFDSIFNQSRHSWLFGSPDIVPMFARHVPHATEWHYSHEEEDFAAKDASELDVWVYNQFATLFDRAATDDALAQKLRSPQLIFFCHFLGIDTNGHAHRPNSNDYLNNIALVDELVEKVYRLMEDFYDYDGKTAYVFTADHGMSNKGAHGDGDPSNTRTPLVAWGAGVDGPVKATSSHERDPKFRIDLPTQSRADVMAQLDAQKIQEDAAAKEWGNLVHLTRKDAMQADVAPLISSLLGIPYPRNSVGVLPFTFLAKGKYRAKAVMSNAQQLYMHALRKEQEKEAQTLLFFKPFRAFRDKLPRVSKQLSAYWDTQDFDRVEALSQEMIAICLETLEYFQRYDWFFLLSVIVLGYSGWIAVIAIAFLHPAQFHVNSLVKASDVKLWLLVFGVFTFLTLESSPLTYFLYISFPVVFWNFVWNHRHLLRAPPSKSGTATTEGSKAWRIRGWLEGGFVLLCLELVVLGYERRFIFGVIFTLLGLWPLVDGSFGANKDDAETSTSSSSTNSLTFTSWTASCLFISVFPYLSTEYGEHTLLVVAGGIVLLAFALVVVSLVTRSEGSSNIFAKWGVSSAVVLGSLILMQQTMNYLEDKRKPPFVLTVANWIVSIAPIIVLVVRLSSKTTQLSSSSQSVEAWEPRENNKERTMILRLVDVLLALSPSYILLSISYEVFFYVALCCVLVSWISLEAHLSRSATIASCQLWHEIRRAFFFLLLIKIAFFGTGNVASMSSFEISSTYRFVTVFAPFLMGALLVIKILIPFLLVACAFHMVLALGGGSHPPSRYFLLVVGMSDILALHFLFLVKNEGSWKEIGNSISMFGIVNALIVFVPLLFLAAKVLVRDLVLSADAKDAATRHANLHKQE</sequence>
<dbReference type="InterPro" id="IPR037671">
    <property type="entry name" value="PIGN_N"/>
</dbReference>
<feature type="transmembrane region" description="Helical" evidence="12">
    <location>
        <begin position="595"/>
        <end position="611"/>
    </location>
</feature>
<reference evidence="15" key="1">
    <citation type="journal article" date="2010" name="Genome Biol.">
        <title>Genome sequence of the necrotrophic plant pathogen Pythium ultimum reveals original pathogenicity mechanisms and effector repertoire.</title>
        <authorList>
            <person name="Levesque C.A."/>
            <person name="Brouwer H."/>
            <person name="Cano L."/>
            <person name="Hamilton J.P."/>
            <person name="Holt C."/>
            <person name="Huitema E."/>
            <person name="Raffaele S."/>
            <person name="Robideau G.P."/>
            <person name="Thines M."/>
            <person name="Win J."/>
            <person name="Zerillo M.M."/>
            <person name="Beakes G.W."/>
            <person name="Boore J.L."/>
            <person name="Busam D."/>
            <person name="Dumas B."/>
            <person name="Ferriera S."/>
            <person name="Fuerstenberg S.I."/>
            <person name="Gachon C.M."/>
            <person name="Gaulin E."/>
            <person name="Govers F."/>
            <person name="Grenville-Briggs L."/>
            <person name="Horner N."/>
            <person name="Hostetler J."/>
            <person name="Jiang R.H."/>
            <person name="Johnson J."/>
            <person name="Krajaejun T."/>
            <person name="Lin H."/>
            <person name="Meijer H.J."/>
            <person name="Moore B."/>
            <person name="Morris P."/>
            <person name="Phuntmart V."/>
            <person name="Puiu D."/>
            <person name="Shetty J."/>
            <person name="Stajich J.E."/>
            <person name="Tripathy S."/>
            <person name="Wawra S."/>
            <person name="van West P."/>
            <person name="Whitty B.R."/>
            <person name="Coutinho P.M."/>
            <person name="Henrissat B."/>
            <person name="Martin F."/>
            <person name="Thomas P.D."/>
            <person name="Tyler B.M."/>
            <person name="De Vries R.P."/>
            <person name="Kamoun S."/>
            <person name="Yandell M."/>
            <person name="Tisserat N."/>
            <person name="Buell C.R."/>
        </authorList>
    </citation>
    <scope>NUCLEOTIDE SEQUENCE</scope>
    <source>
        <strain evidence="15">DAOM:BR144</strain>
    </source>
</reference>
<dbReference type="FunFam" id="3.40.720.10:FF:000015">
    <property type="entry name" value="GPI ethanolamine phosphate transferase 1"/>
    <property type="match status" value="1"/>
</dbReference>
<dbReference type="EMBL" id="GL376636">
    <property type="status" value="NOT_ANNOTATED_CDS"/>
    <property type="molecule type" value="Genomic_DNA"/>
</dbReference>
<dbReference type="EC" id="2.-.-.-" evidence="12"/>
<dbReference type="UniPathway" id="UPA00196"/>
<dbReference type="InParanoid" id="K3W6H4"/>
<keyword evidence="9 12" id="KW-1133">Transmembrane helix</keyword>
<comment type="function">
    <text evidence="12">Ethanolamine phosphate transferase involved in glycosylphosphatidylinositol-anchor biosynthesis. Transfers ethanolamine phosphate to the first alpha-1,4-linked mannose of the glycosylphosphatidylinositol precursor of GPI-anchor.</text>
</comment>
<dbReference type="GO" id="GO:0005789">
    <property type="term" value="C:endoplasmic reticulum membrane"/>
    <property type="evidence" value="ECO:0007669"/>
    <property type="project" value="UniProtKB-SubCell"/>
</dbReference>
<dbReference type="InterPro" id="IPR007070">
    <property type="entry name" value="GPI_EtnP_transferase_1"/>
</dbReference>
<comment type="subcellular location">
    <subcellularLocation>
        <location evidence="1 12">Endoplasmic reticulum membrane</location>
        <topology evidence="1 12">Multi-pass membrane protein</topology>
    </subcellularLocation>
</comment>